<dbReference type="CDD" id="cd06141">
    <property type="entry name" value="WRN_exo"/>
    <property type="match status" value="1"/>
</dbReference>
<evidence type="ECO:0000259" key="4">
    <source>
        <dbReference type="SMART" id="SM00474"/>
    </source>
</evidence>
<dbReference type="GO" id="GO:0005634">
    <property type="term" value="C:nucleus"/>
    <property type="evidence" value="ECO:0007669"/>
    <property type="project" value="TreeGrafter"/>
</dbReference>
<feature type="compositionally biased region" description="Low complexity" evidence="3">
    <location>
        <begin position="165"/>
        <end position="177"/>
    </location>
</feature>
<comment type="caution">
    <text evidence="5">The sequence shown here is derived from an EMBL/GenBank/DDBJ whole genome shotgun (WGS) entry which is preliminary data.</text>
</comment>
<dbReference type="OrthoDB" id="446462at2759"/>
<dbReference type="Pfam" id="PF01612">
    <property type="entry name" value="DNA_pol_A_exo1"/>
    <property type="match status" value="1"/>
</dbReference>
<dbReference type="AlphaFoldDB" id="A0A813B8Y9"/>
<proteinExistence type="predicted"/>
<evidence type="ECO:0000256" key="1">
    <source>
        <dbReference type="ARBA" id="ARBA00022722"/>
    </source>
</evidence>
<dbReference type="PANTHER" id="PTHR13620">
    <property type="entry name" value="3-5 EXONUCLEASE"/>
    <property type="match status" value="1"/>
</dbReference>
<sequence>MRAKSGKAVESTERDIFSLESSRLRECPSPASAQLLEAKLILKLRDATRPPCLKAGLGDLQPFGWLGSAQRYGEGQADSRDEGEVGEAGEAELLRADGRRKPEKVLGLSLGGAIGTSGLLGECAELSFEAQAGLARGGPEIKPSKPAPLPPDVRSRRASEKAAEAAEAAAEGGVARASRNEEPKPQPQRPAERQRERAGGGAGSTFRRGRGRGRAGGYGARCGAGRSGQGWKEEPMIIVAAYRGYTRVISSVFSCAQWLKESGWKRLRSRRSGGPRKIAMALRAKTPRRDAAAESTAPAAWYVWNSDTVWDAPQAPATFWSPHSPQPALPDEPSEVLVVNSTESRSYVALCWDLAMADLVALDVEWVPDVGDSDHPISVMQLAFPTCRVYVLQLHRIGRIPSPVQQMLVDPWITKVGFGVDCKDVDKFVTSGIPLYRDSVVDMQPPCGELLGAPPNRPCGLRRTALELLRYVLRKDISCSCSDWSVHTLSPQQVKYAALDAWVTLRLFYHAQLKSPPSVVNETSAMKLHPAILLATAPYNSKKLR</sequence>
<dbReference type="SMART" id="SM00474">
    <property type="entry name" value="35EXOc"/>
    <property type="match status" value="1"/>
</dbReference>
<dbReference type="SUPFAM" id="SSF53098">
    <property type="entry name" value="Ribonuclease H-like"/>
    <property type="match status" value="1"/>
</dbReference>
<dbReference type="Proteomes" id="UP000601435">
    <property type="component" value="Unassembled WGS sequence"/>
</dbReference>
<protein>
    <submittedName>
        <fullName evidence="5">Exd2 protein</fullName>
    </submittedName>
</protein>
<dbReference type="InterPro" id="IPR036397">
    <property type="entry name" value="RNaseH_sf"/>
</dbReference>
<feature type="region of interest" description="Disordered" evidence="3">
    <location>
        <begin position="136"/>
        <end position="229"/>
    </location>
</feature>
<evidence type="ECO:0000313" key="6">
    <source>
        <dbReference type="Proteomes" id="UP000601435"/>
    </source>
</evidence>
<reference evidence="5" key="1">
    <citation type="submission" date="2021-02" db="EMBL/GenBank/DDBJ databases">
        <authorList>
            <person name="Dougan E. K."/>
            <person name="Rhodes N."/>
            <person name="Thang M."/>
            <person name="Chan C."/>
        </authorList>
    </citation>
    <scope>NUCLEOTIDE SEQUENCE</scope>
</reference>
<dbReference type="GO" id="GO:0006139">
    <property type="term" value="P:nucleobase-containing compound metabolic process"/>
    <property type="evidence" value="ECO:0007669"/>
    <property type="project" value="InterPro"/>
</dbReference>
<feature type="domain" description="3'-5' exonuclease" evidence="4">
    <location>
        <begin position="338"/>
        <end position="516"/>
    </location>
</feature>
<keyword evidence="6" id="KW-1185">Reference proteome</keyword>
<name>A0A813B8Y9_9DINO</name>
<evidence type="ECO:0000313" key="5">
    <source>
        <dbReference type="EMBL" id="CAE7893929.1"/>
    </source>
</evidence>
<dbReference type="PANTHER" id="PTHR13620:SF104">
    <property type="entry name" value="EXONUCLEASE 3'-5' DOMAIN-CONTAINING PROTEIN 2"/>
    <property type="match status" value="1"/>
</dbReference>
<keyword evidence="1" id="KW-0540">Nuclease</keyword>
<dbReference type="GO" id="GO:0008408">
    <property type="term" value="F:3'-5' exonuclease activity"/>
    <property type="evidence" value="ECO:0007669"/>
    <property type="project" value="InterPro"/>
</dbReference>
<accession>A0A813B8Y9</accession>
<dbReference type="InterPro" id="IPR051132">
    <property type="entry name" value="3-5_Exonuclease_domain"/>
</dbReference>
<dbReference type="InterPro" id="IPR002562">
    <property type="entry name" value="3'-5'_exonuclease_dom"/>
</dbReference>
<dbReference type="InterPro" id="IPR012337">
    <property type="entry name" value="RNaseH-like_sf"/>
</dbReference>
<evidence type="ECO:0000256" key="3">
    <source>
        <dbReference type="SAM" id="MobiDB-lite"/>
    </source>
</evidence>
<feature type="compositionally biased region" description="Basic and acidic residues" evidence="3">
    <location>
        <begin position="178"/>
        <end position="198"/>
    </location>
</feature>
<dbReference type="Gene3D" id="3.30.420.10">
    <property type="entry name" value="Ribonuclease H-like superfamily/Ribonuclease H"/>
    <property type="match status" value="1"/>
</dbReference>
<feature type="compositionally biased region" description="Basic and acidic residues" evidence="3">
    <location>
        <begin position="153"/>
        <end position="164"/>
    </location>
</feature>
<dbReference type="GO" id="GO:0003676">
    <property type="term" value="F:nucleic acid binding"/>
    <property type="evidence" value="ECO:0007669"/>
    <property type="project" value="InterPro"/>
</dbReference>
<evidence type="ECO:0000256" key="2">
    <source>
        <dbReference type="ARBA" id="ARBA00022801"/>
    </source>
</evidence>
<organism evidence="5 6">
    <name type="scientific">Symbiodinium necroappetens</name>
    <dbReference type="NCBI Taxonomy" id="1628268"/>
    <lineage>
        <taxon>Eukaryota</taxon>
        <taxon>Sar</taxon>
        <taxon>Alveolata</taxon>
        <taxon>Dinophyceae</taxon>
        <taxon>Suessiales</taxon>
        <taxon>Symbiodiniaceae</taxon>
        <taxon>Symbiodinium</taxon>
    </lineage>
</organism>
<dbReference type="EMBL" id="CAJNJA010068097">
    <property type="protein sequence ID" value="CAE7893929.1"/>
    <property type="molecule type" value="Genomic_DNA"/>
</dbReference>
<dbReference type="GO" id="GO:0005737">
    <property type="term" value="C:cytoplasm"/>
    <property type="evidence" value="ECO:0007669"/>
    <property type="project" value="TreeGrafter"/>
</dbReference>
<gene>
    <name evidence="5" type="primary">Exd2</name>
    <name evidence="5" type="ORF">SNEC2469_LOCUS29846</name>
</gene>
<feature type="compositionally biased region" description="Gly residues" evidence="3">
    <location>
        <begin position="214"/>
        <end position="228"/>
    </location>
</feature>
<keyword evidence="2" id="KW-0378">Hydrolase</keyword>